<dbReference type="PANTHER" id="PTHR24280">
    <property type="entry name" value="CYTOCHROME P450 20A1"/>
    <property type="match status" value="1"/>
</dbReference>
<comment type="caution">
    <text evidence="2">The sequence shown here is derived from an EMBL/GenBank/DDBJ whole genome shotgun (WGS) entry which is preliminary data.</text>
</comment>
<dbReference type="Gene3D" id="1.10.630.10">
    <property type="entry name" value="Cytochrome P450"/>
    <property type="match status" value="1"/>
</dbReference>
<evidence type="ECO:0008006" key="4">
    <source>
        <dbReference type="Google" id="ProtNLM"/>
    </source>
</evidence>
<dbReference type="InterPro" id="IPR001128">
    <property type="entry name" value="Cyt_P450"/>
</dbReference>
<proteinExistence type="inferred from homology"/>
<dbReference type="SUPFAM" id="SSF48264">
    <property type="entry name" value="Cytochrome P450"/>
    <property type="match status" value="1"/>
</dbReference>
<dbReference type="InterPro" id="IPR052666">
    <property type="entry name" value="CYP450_20A1-like"/>
</dbReference>
<dbReference type="PRINTS" id="PR00463">
    <property type="entry name" value="EP450I"/>
</dbReference>
<protein>
    <recommendedName>
        <fullName evidence="4">Cytochrome P450</fullName>
    </recommendedName>
</protein>
<comment type="similarity">
    <text evidence="1">Belongs to the cytochrome P450 family.</text>
</comment>
<gene>
    <name evidence="2" type="ORF">KUTeg_024372</name>
</gene>
<dbReference type="Proteomes" id="UP001217089">
    <property type="component" value="Unassembled WGS sequence"/>
</dbReference>
<dbReference type="InterPro" id="IPR002401">
    <property type="entry name" value="Cyt_P450_E_grp-I"/>
</dbReference>
<dbReference type="PANTHER" id="PTHR24280:SF4">
    <property type="entry name" value="CYTOCHROME P450 20A1"/>
    <property type="match status" value="1"/>
</dbReference>
<accession>A0ABQ9E078</accession>
<dbReference type="Pfam" id="PF00067">
    <property type="entry name" value="p450"/>
    <property type="match status" value="1"/>
</dbReference>
<dbReference type="InterPro" id="IPR036396">
    <property type="entry name" value="Cyt_P450_sf"/>
</dbReference>
<sequence length="111" mass="12933">MLIDTIFETATKLIWCLYFLAKHQDLQDKVYEEIKTQLGNDEVDFDNIQNLRYTRQVLQETLRCAVVGPSTARVQESEGELDGFKIPKDTPVIHALGVSFQDERYWKLPKK</sequence>
<name>A0ABQ9E078_TEGGR</name>
<evidence type="ECO:0000256" key="1">
    <source>
        <dbReference type="ARBA" id="ARBA00010617"/>
    </source>
</evidence>
<keyword evidence="3" id="KW-1185">Reference proteome</keyword>
<organism evidence="2 3">
    <name type="scientific">Tegillarca granosa</name>
    <name type="common">Malaysian cockle</name>
    <name type="synonym">Anadara granosa</name>
    <dbReference type="NCBI Taxonomy" id="220873"/>
    <lineage>
        <taxon>Eukaryota</taxon>
        <taxon>Metazoa</taxon>
        <taxon>Spiralia</taxon>
        <taxon>Lophotrochozoa</taxon>
        <taxon>Mollusca</taxon>
        <taxon>Bivalvia</taxon>
        <taxon>Autobranchia</taxon>
        <taxon>Pteriomorphia</taxon>
        <taxon>Arcoida</taxon>
        <taxon>Arcoidea</taxon>
        <taxon>Arcidae</taxon>
        <taxon>Tegillarca</taxon>
    </lineage>
</organism>
<evidence type="ECO:0000313" key="3">
    <source>
        <dbReference type="Proteomes" id="UP001217089"/>
    </source>
</evidence>
<reference evidence="2 3" key="1">
    <citation type="submission" date="2022-12" db="EMBL/GenBank/DDBJ databases">
        <title>Chromosome-level genome of Tegillarca granosa.</title>
        <authorList>
            <person name="Kim J."/>
        </authorList>
    </citation>
    <scope>NUCLEOTIDE SEQUENCE [LARGE SCALE GENOMIC DNA]</scope>
    <source>
        <strain evidence="2">Teg-2019</strain>
        <tissue evidence="2">Adductor muscle</tissue>
    </source>
</reference>
<dbReference type="EMBL" id="JARBDR010000923">
    <property type="protein sequence ID" value="KAJ8297841.1"/>
    <property type="molecule type" value="Genomic_DNA"/>
</dbReference>
<evidence type="ECO:0000313" key="2">
    <source>
        <dbReference type="EMBL" id="KAJ8297841.1"/>
    </source>
</evidence>